<evidence type="ECO:0000313" key="2">
    <source>
        <dbReference type="EMBL" id="KKL91200.1"/>
    </source>
</evidence>
<evidence type="ECO:0000313" key="3">
    <source>
        <dbReference type="EMBL" id="KKL99584.1"/>
    </source>
</evidence>
<comment type="caution">
    <text evidence="3">The sequence shown here is derived from an EMBL/GenBank/DDBJ whole genome shotgun (WGS) entry which is preliminary data.</text>
</comment>
<name>A0A0F9GL03_9ZZZZ</name>
<evidence type="ECO:0000313" key="1">
    <source>
        <dbReference type="EMBL" id="KKL70479.1"/>
    </source>
</evidence>
<protein>
    <submittedName>
        <fullName evidence="3">Uncharacterized protein</fullName>
    </submittedName>
</protein>
<organism evidence="3">
    <name type="scientific">marine sediment metagenome</name>
    <dbReference type="NCBI Taxonomy" id="412755"/>
    <lineage>
        <taxon>unclassified sequences</taxon>
        <taxon>metagenomes</taxon>
        <taxon>ecological metagenomes</taxon>
    </lineage>
</organism>
<accession>A0A0F9GL03</accession>
<dbReference type="EMBL" id="LAZR01019794">
    <property type="protein sequence ID" value="KKL91200.1"/>
    <property type="molecule type" value="Genomic_DNA"/>
</dbReference>
<dbReference type="EMBL" id="LAZR01017642">
    <property type="protein sequence ID" value="KKL99584.1"/>
    <property type="molecule type" value="Genomic_DNA"/>
</dbReference>
<proteinExistence type="predicted"/>
<reference evidence="3" key="1">
    <citation type="journal article" date="2015" name="Nature">
        <title>Complex archaea that bridge the gap between prokaryotes and eukaryotes.</title>
        <authorList>
            <person name="Spang A."/>
            <person name="Saw J.H."/>
            <person name="Jorgensen S.L."/>
            <person name="Zaremba-Niedzwiedzka K."/>
            <person name="Martijn J."/>
            <person name="Lind A.E."/>
            <person name="van Eijk R."/>
            <person name="Schleper C."/>
            <person name="Guy L."/>
            <person name="Ettema T.J."/>
        </authorList>
    </citation>
    <scope>NUCLEOTIDE SEQUENCE</scope>
</reference>
<dbReference type="EMBL" id="LAZR01025882">
    <property type="protein sequence ID" value="KKL70479.1"/>
    <property type="molecule type" value="Genomic_DNA"/>
</dbReference>
<dbReference type="AlphaFoldDB" id="A0A0F9GL03"/>
<gene>
    <name evidence="3" type="ORF">LCGC14_1813030</name>
    <name evidence="2" type="ORF">LCGC14_1897010</name>
    <name evidence="1" type="ORF">LCGC14_2104460</name>
</gene>
<sequence length="137" mass="15489">MSHERITLQDTLGSAIAKLAEGNPGAIHVCKEFVKKTKEIDPDDLLGEMSNILSLDTFAIYGSRIWMLYKDVCKQDIVKVIGLLRAAQLGFMTKSELDHAIDNYGESIDIDSLMSKVRERLPNFKWENAEKENTKQT</sequence>